<evidence type="ECO:0000313" key="3">
    <source>
        <dbReference type="Proteomes" id="UP001458880"/>
    </source>
</evidence>
<sequence>MDRQRVLDRILLSTQNAIENATFAPVINEVVLDFLSKQRGSDSVTPVTKRRKKINITPGNSVTVEDLLMQNNKNAQNKTPRTKKGKASNEQTGNKKPPTNQNDDLKAREVNNLDVALPNFGKMLIDTKNR</sequence>
<feature type="compositionally biased region" description="Polar residues" evidence="1">
    <location>
        <begin position="70"/>
        <end position="79"/>
    </location>
</feature>
<keyword evidence="3" id="KW-1185">Reference proteome</keyword>
<feature type="region of interest" description="Disordered" evidence="1">
    <location>
        <begin position="39"/>
        <end position="58"/>
    </location>
</feature>
<dbReference type="Proteomes" id="UP001458880">
    <property type="component" value="Unassembled WGS sequence"/>
</dbReference>
<name>A0AAW1HUZ5_POPJA</name>
<evidence type="ECO:0000313" key="2">
    <source>
        <dbReference type="EMBL" id="KAK9680446.1"/>
    </source>
</evidence>
<reference evidence="2 3" key="1">
    <citation type="journal article" date="2024" name="BMC Genomics">
        <title>De novo assembly and annotation of Popillia japonica's genome with initial clues to its potential as an invasive pest.</title>
        <authorList>
            <person name="Cucini C."/>
            <person name="Boschi S."/>
            <person name="Funari R."/>
            <person name="Cardaioli E."/>
            <person name="Iannotti N."/>
            <person name="Marturano G."/>
            <person name="Paoli F."/>
            <person name="Bruttini M."/>
            <person name="Carapelli A."/>
            <person name="Frati F."/>
            <person name="Nardi F."/>
        </authorList>
    </citation>
    <scope>NUCLEOTIDE SEQUENCE [LARGE SCALE GENOMIC DNA]</scope>
    <source>
        <strain evidence="2">DMR45628</strain>
    </source>
</reference>
<accession>A0AAW1HUZ5</accession>
<evidence type="ECO:0000256" key="1">
    <source>
        <dbReference type="SAM" id="MobiDB-lite"/>
    </source>
</evidence>
<dbReference type="EMBL" id="JASPKY010000897">
    <property type="protein sequence ID" value="KAK9680446.1"/>
    <property type="molecule type" value="Genomic_DNA"/>
</dbReference>
<organism evidence="2 3">
    <name type="scientific">Popillia japonica</name>
    <name type="common">Japanese beetle</name>
    <dbReference type="NCBI Taxonomy" id="7064"/>
    <lineage>
        <taxon>Eukaryota</taxon>
        <taxon>Metazoa</taxon>
        <taxon>Ecdysozoa</taxon>
        <taxon>Arthropoda</taxon>
        <taxon>Hexapoda</taxon>
        <taxon>Insecta</taxon>
        <taxon>Pterygota</taxon>
        <taxon>Neoptera</taxon>
        <taxon>Endopterygota</taxon>
        <taxon>Coleoptera</taxon>
        <taxon>Polyphaga</taxon>
        <taxon>Scarabaeiformia</taxon>
        <taxon>Scarabaeidae</taxon>
        <taxon>Rutelinae</taxon>
        <taxon>Popillia</taxon>
    </lineage>
</organism>
<dbReference type="AlphaFoldDB" id="A0AAW1HUZ5"/>
<comment type="caution">
    <text evidence="2">The sequence shown here is derived from an EMBL/GenBank/DDBJ whole genome shotgun (WGS) entry which is preliminary data.</text>
</comment>
<gene>
    <name evidence="2" type="ORF">QE152_g39089</name>
</gene>
<protein>
    <submittedName>
        <fullName evidence="2">Uncharacterized protein</fullName>
    </submittedName>
</protein>
<feature type="compositionally biased region" description="Polar residues" evidence="1">
    <location>
        <begin position="88"/>
        <end position="102"/>
    </location>
</feature>
<feature type="region of interest" description="Disordered" evidence="1">
    <location>
        <begin position="70"/>
        <end position="108"/>
    </location>
</feature>
<proteinExistence type="predicted"/>